<dbReference type="Proteomes" id="UP000324222">
    <property type="component" value="Unassembled WGS sequence"/>
</dbReference>
<protein>
    <submittedName>
        <fullName evidence="2">Uncharacterized protein</fullName>
    </submittedName>
</protein>
<accession>A0A5B7IY23</accession>
<proteinExistence type="predicted"/>
<dbReference type="EMBL" id="VSRR010067319">
    <property type="protein sequence ID" value="MPC85094.1"/>
    <property type="molecule type" value="Genomic_DNA"/>
</dbReference>
<comment type="caution">
    <text evidence="2">The sequence shown here is derived from an EMBL/GenBank/DDBJ whole genome shotgun (WGS) entry which is preliminary data.</text>
</comment>
<keyword evidence="3" id="KW-1185">Reference proteome</keyword>
<reference evidence="2 3" key="1">
    <citation type="submission" date="2019-05" db="EMBL/GenBank/DDBJ databases">
        <title>Another draft genome of Portunus trituberculatus and its Hox gene families provides insights of decapod evolution.</title>
        <authorList>
            <person name="Jeong J.-H."/>
            <person name="Song I."/>
            <person name="Kim S."/>
            <person name="Choi T."/>
            <person name="Kim D."/>
            <person name="Ryu S."/>
            <person name="Kim W."/>
        </authorList>
    </citation>
    <scope>NUCLEOTIDE SEQUENCE [LARGE SCALE GENOMIC DNA]</scope>
    <source>
        <tissue evidence="2">Muscle</tissue>
    </source>
</reference>
<organism evidence="2 3">
    <name type="scientific">Portunus trituberculatus</name>
    <name type="common">Swimming crab</name>
    <name type="synonym">Neptunus trituberculatus</name>
    <dbReference type="NCBI Taxonomy" id="210409"/>
    <lineage>
        <taxon>Eukaryota</taxon>
        <taxon>Metazoa</taxon>
        <taxon>Ecdysozoa</taxon>
        <taxon>Arthropoda</taxon>
        <taxon>Crustacea</taxon>
        <taxon>Multicrustacea</taxon>
        <taxon>Malacostraca</taxon>
        <taxon>Eumalacostraca</taxon>
        <taxon>Eucarida</taxon>
        <taxon>Decapoda</taxon>
        <taxon>Pleocyemata</taxon>
        <taxon>Brachyura</taxon>
        <taxon>Eubrachyura</taxon>
        <taxon>Portunoidea</taxon>
        <taxon>Portunidae</taxon>
        <taxon>Portuninae</taxon>
        <taxon>Portunus</taxon>
    </lineage>
</organism>
<sequence>MKAAPGELEQPGSSRTEVAEKRSRAVPVEEETLALTFPGGVLLEARRLTHCKSKGKRNQVLGQLFPDEHDHLLILCRGIPDPTVDTGGPTCGGLPGPRRGRGRGRRRMGQLREVVLVALGDKSLKTLCGVVALMCSLITLSPRLPGL</sequence>
<feature type="region of interest" description="Disordered" evidence="1">
    <location>
        <begin position="1"/>
        <end position="25"/>
    </location>
</feature>
<feature type="region of interest" description="Disordered" evidence="1">
    <location>
        <begin position="86"/>
        <end position="106"/>
    </location>
</feature>
<evidence type="ECO:0000256" key="1">
    <source>
        <dbReference type="SAM" id="MobiDB-lite"/>
    </source>
</evidence>
<evidence type="ECO:0000313" key="3">
    <source>
        <dbReference type="Proteomes" id="UP000324222"/>
    </source>
</evidence>
<evidence type="ECO:0000313" key="2">
    <source>
        <dbReference type="EMBL" id="MPC85094.1"/>
    </source>
</evidence>
<name>A0A5B7IY23_PORTR</name>
<gene>
    <name evidence="2" type="ORF">E2C01_079853</name>
</gene>
<dbReference type="AlphaFoldDB" id="A0A5B7IY23"/>